<keyword evidence="2" id="KW-1185">Reference proteome</keyword>
<accession>A0ABQ7QJ95</accession>
<name>A0ABQ7QJ95_PLUXY</name>
<proteinExistence type="predicted"/>
<dbReference type="Proteomes" id="UP000823941">
    <property type="component" value="Chromosome 13"/>
</dbReference>
<reference evidence="1 2" key="1">
    <citation type="submission" date="2021-06" db="EMBL/GenBank/DDBJ databases">
        <title>A haploid diamondback moth (Plutella xylostella L.) genome assembly resolves 31 chromosomes and identifies a diamide resistance mutation.</title>
        <authorList>
            <person name="Ward C.M."/>
            <person name="Perry K.D."/>
            <person name="Baker G."/>
            <person name="Powis K."/>
            <person name="Heckel D.G."/>
            <person name="Baxter S.W."/>
        </authorList>
    </citation>
    <scope>NUCLEOTIDE SEQUENCE [LARGE SCALE GENOMIC DNA]</scope>
    <source>
        <strain evidence="1 2">LV</strain>
        <tissue evidence="1">Single pupa</tissue>
    </source>
</reference>
<organism evidence="1 2">
    <name type="scientific">Plutella xylostella</name>
    <name type="common">Diamondback moth</name>
    <name type="synonym">Plutella maculipennis</name>
    <dbReference type="NCBI Taxonomy" id="51655"/>
    <lineage>
        <taxon>Eukaryota</taxon>
        <taxon>Metazoa</taxon>
        <taxon>Ecdysozoa</taxon>
        <taxon>Arthropoda</taxon>
        <taxon>Hexapoda</taxon>
        <taxon>Insecta</taxon>
        <taxon>Pterygota</taxon>
        <taxon>Neoptera</taxon>
        <taxon>Endopterygota</taxon>
        <taxon>Lepidoptera</taxon>
        <taxon>Glossata</taxon>
        <taxon>Ditrysia</taxon>
        <taxon>Yponomeutoidea</taxon>
        <taxon>Plutellidae</taxon>
        <taxon>Plutella</taxon>
    </lineage>
</organism>
<dbReference type="EMBL" id="JAHIBW010000013">
    <property type="protein sequence ID" value="KAG7305244.1"/>
    <property type="molecule type" value="Genomic_DNA"/>
</dbReference>
<sequence>MNHPIRDYLPYVGHAMMGAGYLLEHLNTFRPPLPSGVVLIGHVFVLNDKNLFNNTQGPWLSRCDGGGGCVEDSCGTPPGLRSHNQSPTKGSNY</sequence>
<comment type="caution">
    <text evidence="1">The sequence shown here is derived from an EMBL/GenBank/DDBJ whole genome shotgun (WGS) entry which is preliminary data.</text>
</comment>
<gene>
    <name evidence="1" type="ORF">JYU34_009284</name>
</gene>
<evidence type="ECO:0000313" key="2">
    <source>
        <dbReference type="Proteomes" id="UP000823941"/>
    </source>
</evidence>
<protein>
    <submittedName>
        <fullName evidence="1">Uncharacterized protein</fullName>
    </submittedName>
</protein>
<evidence type="ECO:0000313" key="1">
    <source>
        <dbReference type="EMBL" id="KAG7305244.1"/>
    </source>
</evidence>